<keyword evidence="4 10" id="KW-0812">Transmembrane</keyword>
<name>A0A482V6H7_ASBVE</name>
<keyword evidence="9" id="KW-0807">Transducer</keyword>
<dbReference type="PANTHER" id="PTHR21137">
    <property type="entry name" value="ODORANT RECEPTOR"/>
    <property type="match status" value="1"/>
</dbReference>
<protein>
    <submittedName>
        <fullName evidence="11">7tm 6 domain containing protein</fullName>
    </submittedName>
</protein>
<gene>
    <name evidence="11" type="ORF">BDFB_007661</name>
</gene>
<organism evidence="11 12">
    <name type="scientific">Asbolus verrucosus</name>
    <name type="common">Desert ironclad beetle</name>
    <dbReference type="NCBI Taxonomy" id="1661398"/>
    <lineage>
        <taxon>Eukaryota</taxon>
        <taxon>Metazoa</taxon>
        <taxon>Ecdysozoa</taxon>
        <taxon>Arthropoda</taxon>
        <taxon>Hexapoda</taxon>
        <taxon>Insecta</taxon>
        <taxon>Pterygota</taxon>
        <taxon>Neoptera</taxon>
        <taxon>Endopterygota</taxon>
        <taxon>Coleoptera</taxon>
        <taxon>Polyphaga</taxon>
        <taxon>Cucujiformia</taxon>
        <taxon>Tenebrionidae</taxon>
        <taxon>Pimeliinae</taxon>
        <taxon>Asbolus</taxon>
    </lineage>
</organism>
<keyword evidence="8" id="KW-0675">Receptor</keyword>
<dbReference type="GO" id="GO:0007165">
    <property type="term" value="P:signal transduction"/>
    <property type="evidence" value="ECO:0007669"/>
    <property type="project" value="UniProtKB-KW"/>
</dbReference>
<evidence type="ECO:0000256" key="8">
    <source>
        <dbReference type="ARBA" id="ARBA00023170"/>
    </source>
</evidence>
<evidence type="ECO:0000256" key="7">
    <source>
        <dbReference type="ARBA" id="ARBA00023136"/>
    </source>
</evidence>
<comment type="subcellular location">
    <subcellularLocation>
        <location evidence="1">Cell membrane</location>
        <topology evidence="1">Multi-pass membrane protein</topology>
    </subcellularLocation>
</comment>
<proteinExistence type="predicted"/>
<evidence type="ECO:0000256" key="3">
    <source>
        <dbReference type="ARBA" id="ARBA00022606"/>
    </source>
</evidence>
<evidence type="ECO:0000313" key="12">
    <source>
        <dbReference type="Proteomes" id="UP000292052"/>
    </source>
</evidence>
<dbReference type="GO" id="GO:0005886">
    <property type="term" value="C:plasma membrane"/>
    <property type="evidence" value="ECO:0007669"/>
    <property type="project" value="UniProtKB-SubCell"/>
</dbReference>
<dbReference type="GO" id="GO:0004984">
    <property type="term" value="F:olfactory receptor activity"/>
    <property type="evidence" value="ECO:0007669"/>
    <property type="project" value="InterPro"/>
</dbReference>
<dbReference type="PANTHER" id="PTHR21137:SF35">
    <property type="entry name" value="ODORANT RECEPTOR 19A-RELATED"/>
    <property type="match status" value="1"/>
</dbReference>
<evidence type="ECO:0000256" key="6">
    <source>
        <dbReference type="ARBA" id="ARBA00022989"/>
    </source>
</evidence>
<evidence type="ECO:0000256" key="9">
    <source>
        <dbReference type="ARBA" id="ARBA00023224"/>
    </source>
</evidence>
<keyword evidence="12" id="KW-1185">Reference proteome</keyword>
<evidence type="ECO:0000256" key="4">
    <source>
        <dbReference type="ARBA" id="ARBA00022692"/>
    </source>
</evidence>
<dbReference type="Pfam" id="PF02949">
    <property type="entry name" value="7tm_6"/>
    <property type="match status" value="1"/>
</dbReference>
<reference evidence="11 12" key="1">
    <citation type="submission" date="2017-03" db="EMBL/GenBank/DDBJ databases">
        <title>Genome of the blue death feigning beetle - Asbolus verrucosus.</title>
        <authorList>
            <person name="Rider S.D."/>
        </authorList>
    </citation>
    <scope>NUCLEOTIDE SEQUENCE [LARGE SCALE GENOMIC DNA]</scope>
    <source>
        <strain evidence="11">Butters</strain>
        <tissue evidence="11">Head and leg muscle</tissue>
    </source>
</reference>
<keyword evidence="7 10" id="KW-0472">Membrane</keyword>
<dbReference type="OrthoDB" id="6617147at2759"/>
<evidence type="ECO:0000256" key="2">
    <source>
        <dbReference type="ARBA" id="ARBA00022475"/>
    </source>
</evidence>
<evidence type="ECO:0000256" key="10">
    <source>
        <dbReference type="SAM" id="Phobius"/>
    </source>
</evidence>
<feature type="transmembrane region" description="Helical" evidence="10">
    <location>
        <begin position="44"/>
        <end position="65"/>
    </location>
</feature>
<dbReference type="Proteomes" id="UP000292052">
    <property type="component" value="Unassembled WGS sequence"/>
</dbReference>
<keyword evidence="2" id="KW-1003">Cell membrane</keyword>
<dbReference type="EMBL" id="QDEB01132873">
    <property type="protein sequence ID" value="RZB38891.1"/>
    <property type="molecule type" value="Genomic_DNA"/>
</dbReference>
<keyword evidence="3" id="KW-0716">Sensory transduction</keyword>
<evidence type="ECO:0000313" key="11">
    <source>
        <dbReference type="EMBL" id="RZB38891.1"/>
    </source>
</evidence>
<accession>A0A482V6H7</accession>
<sequence>MFMIAVTPVVLLWAAFPVLNESYRDYRLPFSAWYPLSTDTSPAYEIIYFHQVMGIFIAGIATVNIDMLISALLMYIGAQYDILCDYLKNLGHFNADDYEKHLIKAIKHHKEILRYYISS</sequence>
<dbReference type="AlphaFoldDB" id="A0A482V6H7"/>
<keyword evidence="5" id="KW-0552">Olfaction</keyword>
<comment type="caution">
    <text evidence="11">The sequence shown here is derived from an EMBL/GenBank/DDBJ whole genome shotgun (WGS) entry which is preliminary data.</text>
</comment>
<evidence type="ECO:0000256" key="1">
    <source>
        <dbReference type="ARBA" id="ARBA00004651"/>
    </source>
</evidence>
<evidence type="ECO:0000256" key="5">
    <source>
        <dbReference type="ARBA" id="ARBA00022725"/>
    </source>
</evidence>
<dbReference type="InterPro" id="IPR004117">
    <property type="entry name" value="7tm6_olfct_rcpt"/>
</dbReference>
<keyword evidence="6 10" id="KW-1133">Transmembrane helix</keyword>
<dbReference type="GO" id="GO:0005549">
    <property type="term" value="F:odorant binding"/>
    <property type="evidence" value="ECO:0007669"/>
    <property type="project" value="InterPro"/>
</dbReference>